<name>A0A2N1MF31_9GLOM</name>
<comment type="caution">
    <text evidence="2">The sequence shown here is derived from an EMBL/GenBank/DDBJ whole genome shotgun (WGS) entry which is preliminary data.</text>
</comment>
<protein>
    <submittedName>
        <fullName evidence="2">Uncharacterized protein</fullName>
    </submittedName>
</protein>
<evidence type="ECO:0000313" key="3">
    <source>
        <dbReference type="Proteomes" id="UP000233469"/>
    </source>
</evidence>
<reference evidence="2 3" key="2">
    <citation type="submission" date="2017-10" db="EMBL/GenBank/DDBJ databases">
        <title>Extensive intraspecific genome diversity in a model arbuscular mycorrhizal fungus.</title>
        <authorList>
            <person name="Chen E.C.H."/>
            <person name="Morin E."/>
            <person name="Baudet D."/>
            <person name="Noel J."/>
            <person name="Ndikumana S."/>
            <person name="Charron P."/>
            <person name="St-Onge C."/>
            <person name="Giorgi J."/>
            <person name="Grigoriev I.V."/>
            <person name="Roux C."/>
            <person name="Martin F.M."/>
            <person name="Corradi N."/>
        </authorList>
    </citation>
    <scope>NUCLEOTIDE SEQUENCE [LARGE SCALE GENOMIC DNA]</scope>
    <source>
        <strain evidence="2 3">C2</strain>
    </source>
</reference>
<gene>
    <name evidence="2" type="ORF">RhiirC2_793613</name>
</gene>
<proteinExistence type="predicted"/>
<dbReference type="AlphaFoldDB" id="A0A2N1MF31"/>
<dbReference type="EMBL" id="LLXL01002666">
    <property type="protein sequence ID" value="PKK60246.1"/>
    <property type="molecule type" value="Genomic_DNA"/>
</dbReference>
<evidence type="ECO:0000256" key="1">
    <source>
        <dbReference type="SAM" id="MobiDB-lite"/>
    </source>
</evidence>
<evidence type="ECO:0000313" key="2">
    <source>
        <dbReference type="EMBL" id="PKK60246.1"/>
    </source>
</evidence>
<sequence length="60" mass="7059">MKGVKGKEKGSKKGEEMMMRDDDGDQEKGDEMMMMMRDDDGDQKKGEEMTKEDDEKHERR</sequence>
<accession>A0A2N1MF31</accession>
<reference evidence="2 3" key="1">
    <citation type="submission" date="2016-04" db="EMBL/GenBank/DDBJ databases">
        <title>Genome analyses suggest a sexual origin of heterokaryosis in a supposedly ancient asexual fungus.</title>
        <authorList>
            <person name="Ropars J."/>
            <person name="Sedzielewska K."/>
            <person name="Noel J."/>
            <person name="Charron P."/>
            <person name="Farinelli L."/>
            <person name="Marton T."/>
            <person name="Kruger M."/>
            <person name="Pelin A."/>
            <person name="Brachmann A."/>
            <person name="Corradi N."/>
        </authorList>
    </citation>
    <scope>NUCLEOTIDE SEQUENCE [LARGE SCALE GENOMIC DNA]</scope>
    <source>
        <strain evidence="2 3">C2</strain>
    </source>
</reference>
<organism evidence="2 3">
    <name type="scientific">Rhizophagus irregularis</name>
    <dbReference type="NCBI Taxonomy" id="588596"/>
    <lineage>
        <taxon>Eukaryota</taxon>
        <taxon>Fungi</taxon>
        <taxon>Fungi incertae sedis</taxon>
        <taxon>Mucoromycota</taxon>
        <taxon>Glomeromycotina</taxon>
        <taxon>Glomeromycetes</taxon>
        <taxon>Glomerales</taxon>
        <taxon>Glomeraceae</taxon>
        <taxon>Rhizophagus</taxon>
    </lineage>
</organism>
<dbReference type="Proteomes" id="UP000233469">
    <property type="component" value="Unassembled WGS sequence"/>
</dbReference>
<feature type="region of interest" description="Disordered" evidence="1">
    <location>
        <begin position="1"/>
        <end position="60"/>
    </location>
</feature>